<name>A0ACC2EMS8_DIPCM</name>
<keyword evidence="2" id="KW-1185">Reference proteome</keyword>
<reference evidence="2" key="1">
    <citation type="journal article" date="2024" name="Proc. Natl. Acad. Sci. U.S.A.">
        <title>Extraordinary preservation of gene collinearity over three hundred million years revealed in homosporous lycophytes.</title>
        <authorList>
            <person name="Li C."/>
            <person name="Wickell D."/>
            <person name="Kuo L.Y."/>
            <person name="Chen X."/>
            <person name="Nie B."/>
            <person name="Liao X."/>
            <person name="Peng D."/>
            <person name="Ji J."/>
            <person name="Jenkins J."/>
            <person name="Williams M."/>
            <person name="Shu S."/>
            <person name="Plott C."/>
            <person name="Barry K."/>
            <person name="Rajasekar S."/>
            <person name="Grimwood J."/>
            <person name="Han X."/>
            <person name="Sun S."/>
            <person name="Hou Z."/>
            <person name="He W."/>
            <person name="Dai G."/>
            <person name="Sun C."/>
            <person name="Schmutz J."/>
            <person name="Leebens-Mack J.H."/>
            <person name="Li F.W."/>
            <person name="Wang L."/>
        </authorList>
    </citation>
    <scope>NUCLEOTIDE SEQUENCE [LARGE SCALE GENOMIC DNA]</scope>
    <source>
        <strain evidence="2">cv. PW_Plant_1</strain>
    </source>
</reference>
<dbReference type="Proteomes" id="UP001162992">
    <property type="component" value="Chromosome 1"/>
</dbReference>
<evidence type="ECO:0000313" key="2">
    <source>
        <dbReference type="Proteomes" id="UP001162992"/>
    </source>
</evidence>
<comment type="caution">
    <text evidence="1">The sequence shown here is derived from an EMBL/GenBank/DDBJ whole genome shotgun (WGS) entry which is preliminary data.</text>
</comment>
<sequence>METPGQLIPGSPPSNHLAVKLVMDESLEQFLEQFFVHYAIDEIAQQLLRATLAKNMIRSIYSLSRASPNALILSGIPAVFVDECTRSGMFSPEENDEDKLAVTSSSVQTGSKLQNANKWSTIESAHGHASLDTPYRRDTPNSQRAENWSVDEMMILLEAKKVEDEISVASRLCKKIRPARETWKAISDRLVQKNVRKTPHQCWIKWVKLNKSFRKIYRYEKNISSSQESFWNLSTKARKEKSMPTSFHQDVYSEMVEKFGDVKEARRGGRLIELSTPGEERSIGGDALQTPPEAHDDLLSISSQHLNFELQQPKRQRTIFPIKGERMQSTKQLIMHYEDMENKKLQIERHRILSDEKRNASLCNSIAEIANAIRSIADALHPKP</sequence>
<dbReference type="EMBL" id="CM055092">
    <property type="protein sequence ID" value="KAJ7567769.1"/>
    <property type="molecule type" value="Genomic_DNA"/>
</dbReference>
<accession>A0ACC2EMS8</accession>
<evidence type="ECO:0000313" key="1">
    <source>
        <dbReference type="EMBL" id="KAJ7567769.1"/>
    </source>
</evidence>
<gene>
    <name evidence="1" type="ORF">O6H91_01G006400</name>
</gene>
<protein>
    <submittedName>
        <fullName evidence="1">Uncharacterized protein</fullName>
    </submittedName>
</protein>
<proteinExistence type="predicted"/>
<organism evidence="1 2">
    <name type="scientific">Diphasiastrum complanatum</name>
    <name type="common">Issler's clubmoss</name>
    <name type="synonym">Lycopodium complanatum</name>
    <dbReference type="NCBI Taxonomy" id="34168"/>
    <lineage>
        <taxon>Eukaryota</taxon>
        <taxon>Viridiplantae</taxon>
        <taxon>Streptophyta</taxon>
        <taxon>Embryophyta</taxon>
        <taxon>Tracheophyta</taxon>
        <taxon>Lycopodiopsida</taxon>
        <taxon>Lycopodiales</taxon>
        <taxon>Lycopodiaceae</taxon>
        <taxon>Lycopodioideae</taxon>
        <taxon>Diphasiastrum</taxon>
    </lineage>
</organism>